<evidence type="ECO:0000256" key="5">
    <source>
        <dbReference type="SAM" id="MobiDB-lite"/>
    </source>
</evidence>
<dbReference type="Gene3D" id="3.40.395.10">
    <property type="entry name" value="Adenoviral Proteinase, Chain A"/>
    <property type="match status" value="1"/>
</dbReference>
<dbReference type="GO" id="GO:0006508">
    <property type="term" value="P:proteolysis"/>
    <property type="evidence" value="ECO:0007669"/>
    <property type="project" value="UniProtKB-KW"/>
</dbReference>
<evidence type="ECO:0000259" key="6">
    <source>
        <dbReference type="PROSITE" id="PS50600"/>
    </source>
</evidence>
<dbReference type="InParanoid" id="A0A2R5G2U8"/>
<dbReference type="GO" id="GO:0016929">
    <property type="term" value="F:deSUMOylase activity"/>
    <property type="evidence" value="ECO:0007669"/>
    <property type="project" value="TreeGrafter"/>
</dbReference>
<keyword evidence="3" id="KW-0378">Hydrolase</keyword>
<evidence type="ECO:0000256" key="2">
    <source>
        <dbReference type="ARBA" id="ARBA00022670"/>
    </source>
</evidence>
<evidence type="ECO:0000313" key="7">
    <source>
        <dbReference type="EMBL" id="GBG24855.1"/>
    </source>
</evidence>
<comment type="caution">
    <text evidence="7">The sequence shown here is derived from an EMBL/GenBank/DDBJ whole genome shotgun (WGS) entry which is preliminary data.</text>
</comment>
<proteinExistence type="inferred from homology"/>
<dbReference type="Pfam" id="PF02902">
    <property type="entry name" value="Peptidase_C48"/>
    <property type="match status" value="1"/>
</dbReference>
<dbReference type="PANTHER" id="PTHR12606">
    <property type="entry name" value="SENTRIN/SUMO-SPECIFIC PROTEASE"/>
    <property type="match status" value="1"/>
</dbReference>
<comment type="similarity">
    <text evidence="1">Belongs to the peptidase C48 family.</text>
</comment>
<dbReference type="PROSITE" id="PS50600">
    <property type="entry name" value="ULP_PROTEASE"/>
    <property type="match status" value="1"/>
</dbReference>
<sequence>MWFWAALGLNAGAGRGEGLREGQARGAAAAKEHEAASDGLGPSGEKKKKKKKKKKKDKKKKDKKKIRQQQQQQQHTTTKESDGQKVLDVSGVEREKLQRGDLEPFGTSLSQESPVIDLCESSDAESDDDKGRLCNAKKAQKKGKATMISTADIKRINAALSSSKDQNRVLAAMGSTKITRRDLQCLRDGEWLNDEVINFFLATVQERVRCKRQLWYGRRAGDDDTKILNTHFFTKLSNRRTDDPNERLTYSYENVRRWIKFELADYDRIVVPLHEGNHWRTAVIDLARKRIICYDSLLQAQFGIRGLKFLARWVRDLYAEAYAQDLSLSDWSLELAKTAPQQSNTVDCGVFACMFAVTAGYNLPIKYGARDMAFFRRRILLDILDWGKEKTGVQARA</sequence>
<evidence type="ECO:0000313" key="8">
    <source>
        <dbReference type="Proteomes" id="UP000241890"/>
    </source>
</evidence>
<dbReference type="AlphaFoldDB" id="A0A2R5G2U8"/>
<dbReference type="OrthoDB" id="76387at2759"/>
<dbReference type="SUPFAM" id="SSF54001">
    <property type="entry name" value="Cysteine proteinases"/>
    <property type="match status" value="1"/>
</dbReference>
<evidence type="ECO:0000256" key="1">
    <source>
        <dbReference type="ARBA" id="ARBA00005234"/>
    </source>
</evidence>
<accession>A0A2R5G2U8</accession>
<evidence type="ECO:0000256" key="4">
    <source>
        <dbReference type="ARBA" id="ARBA00022807"/>
    </source>
</evidence>
<dbReference type="GO" id="GO:0016926">
    <property type="term" value="P:protein desumoylation"/>
    <property type="evidence" value="ECO:0007669"/>
    <property type="project" value="TreeGrafter"/>
</dbReference>
<gene>
    <name evidence="7" type="ORF">FCC1311_010732</name>
</gene>
<keyword evidence="8" id="KW-1185">Reference proteome</keyword>
<feature type="compositionally biased region" description="Basic and acidic residues" evidence="5">
    <location>
        <begin position="77"/>
        <end position="88"/>
    </location>
</feature>
<dbReference type="Proteomes" id="UP000241890">
    <property type="component" value="Unassembled WGS sequence"/>
</dbReference>
<dbReference type="PANTHER" id="PTHR12606:SF141">
    <property type="entry name" value="GH15225P-RELATED"/>
    <property type="match status" value="1"/>
</dbReference>
<dbReference type="InterPro" id="IPR003653">
    <property type="entry name" value="Peptidase_C48_C"/>
</dbReference>
<dbReference type="InterPro" id="IPR038765">
    <property type="entry name" value="Papain-like_cys_pep_sf"/>
</dbReference>
<dbReference type="EMBL" id="BEYU01000009">
    <property type="protein sequence ID" value="GBG24855.1"/>
    <property type="molecule type" value="Genomic_DNA"/>
</dbReference>
<keyword evidence="2 7" id="KW-0645">Protease</keyword>
<feature type="domain" description="Ubiquitin-like protease family profile" evidence="6">
    <location>
        <begin position="176"/>
        <end position="359"/>
    </location>
</feature>
<evidence type="ECO:0000256" key="3">
    <source>
        <dbReference type="ARBA" id="ARBA00022801"/>
    </source>
</evidence>
<protein>
    <submittedName>
        <fullName evidence="7">Sentrin-specific protease</fullName>
    </submittedName>
</protein>
<name>A0A2R5G2U8_9STRA</name>
<organism evidence="7 8">
    <name type="scientific">Hondaea fermentalgiana</name>
    <dbReference type="NCBI Taxonomy" id="2315210"/>
    <lineage>
        <taxon>Eukaryota</taxon>
        <taxon>Sar</taxon>
        <taxon>Stramenopiles</taxon>
        <taxon>Bigyra</taxon>
        <taxon>Labyrinthulomycetes</taxon>
        <taxon>Thraustochytrida</taxon>
        <taxon>Thraustochytriidae</taxon>
        <taxon>Hondaea</taxon>
    </lineage>
</organism>
<dbReference type="GO" id="GO:0005634">
    <property type="term" value="C:nucleus"/>
    <property type="evidence" value="ECO:0007669"/>
    <property type="project" value="TreeGrafter"/>
</dbReference>
<feature type="region of interest" description="Disordered" evidence="5">
    <location>
        <begin position="7"/>
        <end position="88"/>
    </location>
</feature>
<feature type="compositionally biased region" description="Basic residues" evidence="5">
    <location>
        <begin position="46"/>
        <end position="67"/>
    </location>
</feature>
<reference evidence="7 8" key="1">
    <citation type="submission" date="2017-12" db="EMBL/GenBank/DDBJ databases">
        <title>Sequencing, de novo assembly and annotation of complete genome of a new Thraustochytrid species, strain FCC1311.</title>
        <authorList>
            <person name="Sedici K."/>
            <person name="Godart F."/>
            <person name="Aiese Cigliano R."/>
            <person name="Sanseverino W."/>
            <person name="Barakat M."/>
            <person name="Ortet P."/>
            <person name="Marechal E."/>
            <person name="Cagnac O."/>
            <person name="Amato A."/>
        </authorList>
    </citation>
    <scope>NUCLEOTIDE SEQUENCE [LARGE SCALE GENOMIC DNA]</scope>
</reference>
<keyword evidence="4" id="KW-0788">Thiol protease</keyword>